<evidence type="ECO:0000256" key="1">
    <source>
        <dbReference type="ARBA" id="ARBA00004191"/>
    </source>
</evidence>
<proteinExistence type="inferred from homology"/>
<evidence type="ECO:0008006" key="11">
    <source>
        <dbReference type="Google" id="ProtNLM"/>
    </source>
</evidence>
<comment type="similarity">
    <text evidence="2 8">Belongs to the glycosyl hydrolase 28 family.</text>
</comment>
<dbReference type="Proteomes" id="UP001293593">
    <property type="component" value="Unassembled WGS sequence"/>
</dbReference>
<gene>
    <name evidence="9" type="ORF">QN277_018880</name>
</gene>
<dbReference type="InterPro" id="IPR012334">
    <property type="entry name" value="Pectin_lyas_fold"/>
</dbReference>
<keyword evidence="3" id="KW-0134">Cell wall</keyword>
<dbReference type="GO" id="GO:0005975">
    <property type="term" value="P:carbohydrate metabolic process"/>
    <property type="evidence" value="ECO:0007669"/>
    <property type="project" value="InterPro"/>
</dbReference>
<evidence type="ECO:0000256" key="2">
    <source>
        <dbReference type="ARBA" id="ARBA00008834"/>
    </source>
</evidence>
<evidence type="ECO:0000313" key="10">
    <source>
        <dbReference type="Proteomes" id="UP001293593"/>
    </source>
</evidence>
<organism evidence="9 10">
    <name type="scientific">Acacia crassicarpa</name>
    <name type="common">northern wattle</name>
    <dbReference type="NCBI Taxonomy" id="499986"/>
    <lineage>
        <taxon>Eukaryota</taxon>
        <taxon>Viridiplantae</taxon>
        <taxon>Streptophyta</taxon>
        <taxon>Embryophyta</taxon>
        <taxon>Tracheophyta</taxon>
        <taxon>Spermatophyta</taxon>
        <taxon>Magnoliopsida</taxon>
        <taxon>eudicotyledons</taxon>
        <taxon>Gunneridae</taxon>
        <taxon>Pentapetalae</taxon>
        <taxon>rosids</taxon>
        <taxon>fabids</taxon>
        <taxon>Fabales</taxon>
        <taxon>Fabaceae</taxon>
        <taxon>Caesalpinioideae</taxon>
        <taxon>mimosoid clade</taxon>
        <taxon>Acacieae</taxon>
        <taxon>Acacia</taxon>
    </lineage>
</organism>
<keyword evidence="7" id="KW-0961">Cell wall biogenesis/degradation</keyword>
<protein>
    <recommendedName>
        <fullName evidence="11">Polygalacturonase</fullName>
    </recommendedName>
</protein>
<evidence type="ECO:0000256" key="5">
    <source>
        <dbReference type="ARBA" id="ARBA00022801"/>
    </source>
</evidence>
<reference evidence="9" key="1">
    <citation type="submission" date="2023-10" db="EMBL/GenBank/DDBJ databases">
        <title>Chromosome-level genome of the transformable northern wattle, Acacia crassicarpa.</title>
        <authorList>
            <person name="Massaro I."/>
            <person name="Sinha N.R."/>
            <person name="Poethig S."/>
            <person name="Leichty A.R."/>
        </authorList>
    </citation>
    <scope>NUCLEOTIDE SEQUENCE</scope>
    <source>
        <strain evidence="9">Acra3RX</strain>
        <tissue evidence="9">Leaf</tissue>
    </source>
</reference>
<evidence type="ECO:0000256" key="8">
    <source>
        <dbReference type="RuleBase" id="RU361169"/>
    </source>
</evidence>
<name>A0AAE1JVI4_9FABA</name>
<keyword evidence="5 8" id="KW-0378">Hydrolase</keyword>
<evidence type="ECO:0000256" key="6">
    <source>
        <dbReference type="ARBA" id="ARBA00023295"/>
    </source>
</evidence>
<evidence type="ECO:0000256" key="3">
    <source>
        <dbReference type="ARBA" id="ARBA00022512"/>
    </source>
</evidence>
<sequence length="95" mass="10372">MINVTNPVIIDQEYCPWNQCSKQTPSKVKISKVSFNNIRGTSTTKEGMILVCSSGVPCEEVKLANINLRFQGTPATATCKNIKPQVFGNVPICTP</sequence>
<accession>A0AAE1JVI4</accession>
<dbReference type="GO" id="GO:0004650">
    <property type="term" value="F:polygalacturonase activity"/>
    <property type="evidence" value="ECO:0007669"/>
    <property type="project" value="InterPro"/>
</dbReference>
<dbReference type="Pfam" id="PF00295">
    <property type="entry name" value="Glyco_hydro_28"/>
    <property type="match status" value="1"/>
</dbReference>
<dbReference type="AlphaFoldDB" id="A0AAE1JVI4"/>
<dbReference type="GO" id="GO:0071555">
    <property type="term" value="P:cell wall organization"/>
    <property type="evidence" value="ECO:0007669"/>
    <property type="project" value="UniProtKB-KW"/>
</dbReference>
<dbReference type="EMBL" id="JAWXYG010000004">
    <property type="protein sequence ID" value="KAK4275866.1"/>
    <property type="molecule type" value="Genomic_DNA"/>
</dbReference>
<keyword evidence="6 8" id="KW-0326">Glycosidase</keyword>
<evidence type="ECO:0000313" key="9">
    <source>
        <dbReference type="EMBL" id="KAK4275866.1"/>
    </source>
</evidence>
<keyword evidence="10" id="KW-1185">Reference proteome</keyword>
<dbReference type="InterPro" id="IPR000743">
    <property type="entry name" value="Glyco_hydro_28"/>
</dbReference>
<dbReference type="PANTHER" id="PTHR31375">
    <property type="match status" value="1"/>
</dbReference>
<dbReference type="InterPro" id="IPR011050">
    <property type="entry name" value="Pectin_lyase_fold/virulence"/>
</dbReference>
<dbReference type="Gene3D" id="2.160.20.10">
    <property type="entry name" value="Single-stranded right-handed beta-helix, Pectin lyase-like"/>
    <property type="match status" value="1"/>
</dbReference>
<dbReference type="SUPFAM" id="SSF51126">
    <property type="entry name" value="Pectin lyase-like"/>
    <property type="match status" value="1"/>
</dbReference>
<keyword evidence="4" id="KW-0964">Secreted</keyword>
<evidence type="ECO:0000256" key="4">
    <source>
        <dbReference type="ARBA" id="ARBA00022525"/>
    </source>
</evidence>
<comment type="subcellular location">
    <subcellularLocation>
        <location evidence="1">Secreted</location>
        <location evidence="1">Cell wall</location>
    </subcellularLocation>
</comment>
<evidence type="ECO:0000256" key="7">
    <source>
        <dbReference type="ARBA" id="ARBA00023316"/>
    </source>
</evidence>
<comment type="caution">
    <text evidence="9">The sequence shown here is derived from an EMBL/GenBank/DDBJ whole genome shotgun (WGS) entry which is preliminary data.</text>
</comment>